<evidence type="ECO:0000313" key="6">
    <source>
        <dbReference type="Ensembl" id="ENSNFUP00015029597.1"/>
    </source>
</evidence>
<evidence type="ECO:0000256" key="5">
    <source>
        <dbReference type="SAM" id="SignalP"/>
    </source>
</evidence>
<keyword evidence="2" id="KW-1003">Cell membrane</keyword>
<keyword evidence="7" id="KW-1185">Reference proteome</keyword>
<dbReference type="GO" id="GO:0009897">
    <property type="term" value="C:external side of plasma membrane"/>
    <property type="evidence" value="ECO:0007669"/>
    <property type="project" value="TreeGrafter"/>
</dbReference>
<dbReference type="GO" id="GO:0042105">
    <property type="term" value="C:alpha-beta T cell receptor complex"/>
    <property type="evidence" value="ECO:0007669"/>
    <property type="project" value="TreeGrafter"/>
</dbReference>
<dbReference type="Ensembl" id="ENSNFUT00015030917.1">
    <property type="protein sequence ID" value="ENSNFUP00015029597.1"/>
    <property type="gene ID" value="ENSNFUG00015014368.1"/>
</dbReference>
<keyword evidence="4" id="KW-0472">Membrane</keyword>
<comment type="subcellular location">
    <subcellularLocation>
        <location evidence="1">Cell membrane</location>
        <topology evidence="1">Single-pass type I membrane protein</topology>
    </subcellularLocation>
</comment>
<reference evidence="6" key="2">
    <citation type="submission" date="2025-09" db="UniProtKB">
        <authorList>
            <consortium name="Ensembl"/>
        </authorList>
    </citation>
    <scope>IDENTIFICATION</scope>
</reference>
<feature type="signal peptide" evidence="5">
    <location>
        <begin position="1"/>
        <end position="19"/>
    </location>
</feature>
<reference evidence="6" key="1">
    <citation type="submission" date="2025-08" db="UniProtKB">
        <authorList>
            <consortium name="Ensembl"/>
        </authorList>
    </citation>
    <scope>IDENTIFICATION</scope>
</reference>
<feature type="transmembrane region" description="Helical" evidence="4">
    <location>
        <begin position="92"/>
        <end position="114"/>
    </location>
</feature>
<dbReference type="AlphaFoldDB" id="A0A8C6M6T0"/>
<evidence type="ECO:0000256" key="3">
    <source>
        <dbReference type="ARBA" id="ARBA00022729"/>
    </source>
</evidence>
<protein>
    <recommendedName>
        <fullName evidence="8">CD3 gamma/delta subunit Ig-like domain-containing protein</fullName>
    </recommendedName>
</protein>
<keyword evidence="4" id="KW-1133">Transmembrane helix</keyword>
<evidence type="ECO:0000256" key="1">
    <source>
        <dbReference type="ARBA" id="ARBA00004251"/>
    </source>
</evidence>
<dbReference type="InterPro" id="IPR015484">
    <property type="entry name" value="CD3_esu/gsu/dsu"/>
</dbReference>
<keyword evidence="3 5" id="KW-0732">Signal</keyword>
<evidence type="ECO:0000256" key="2">
    <source>
        <dbReference type="ARBA" id="ARBA00022475"/>
    </source>
</evidence>
<evidence type="ECO:0000313" key="7">
    <source>
        <dbReference type="Proteomes" id="UP000694548"/>
    </source>
</evidence>
<dbReference type="GeneTree" id="ENSGT00730000111885"/>
<sequence>MDVQAAFAVLLMFAATVNADGEASASFRGSEVTLTCPFDGAWYDKDTKLSETDAYTFQYEVPVQYDCKTSTGRLYQFYVRGLACDNCFELDAFLFIGMVTADVIVSTVLMIIIYRCNRKTSSDAAPHPAKCKPIIGKNNTMLSQHVAKYGITTVPMNRKGQSKKVLH</sequence>
<dbReference type="GO" id="GO:0045059">
    <property type="term" value="P:positive thymic T cell selection"/>
    <property type="evidence" value="ECO:0007669"/>
    <property type="project" value="TreeGrafter"/>
</dbReference>
<feature type="chain" id="PRO_5034419655" description="CD3 gamma/delta subunit Ig-like domain-containing protein" evidence="5">
    <location>
        <begin position="20"/>
        <end position="167"/>
    </location>
</feature>
<evidence type="ECO:0000256" key="4">
    <source>
        <dbReference type="SAM" id="Phobius"/>
    </source>
</evidence>
<dbReference type="Proteomes" id="UP000694548">
    <property type="component" value="Unassembled WGS sequence"/>
</dbReference>
<dbReference type="GO" id="GO:0007166">
    <property type="term" value="P:cell surface receptor signaling pathway"/>
    <property type="evidence" value="ECO:0007669"/>
    <property type="project" value="TreeGrafter"/>
</dbReference>
<dbReference type="PANTHER" id="PTHR10570">
    <property type="entry name" value="T-CELL SURFACE GLYCOPROTEIN CD3 GAMMA CHAIN / DELTA CHAIN"/>
    <property type="match status" value="1"/>
</dbReference>
<evidence type="ECO:0008006" key="8">
    <source>
        <dbReference type="Google" id="ProtNLM"/>
    </source>
</evidence>
<dbReference type="PANTHER" id="PTHR10570:SF9">
    <property type="entry name" value="T-CELL SURFACE GLYCOPROTEIN CD3 EPSILON CHAIN"/>
    <property type="match status" value="1"/>
</dbReference>
<dbReference type="GO" id="GO:0004888">
    <property type="term" value="F:transmembrane signaling receptor activity"/>
    <property type="evidence" value="ECO:0007669"/>
    <property type="project" value="TreeGrafter"/>
</dbReference>
<organism evidence="6 7">
    <name type="scientific">Nothobranchius furzeri</name>
    <name type="common">Turquoise killifish</name>
    <dbReference type="NCBI Taxonomy" id="105023"/>
    <lineage>
        <taxon>Eukaryota</taxon>
        <taxon>Metazoa</taxon>
        <taxon>Chordata</taxon>
        <taxon>Craniata</taxon>
        <taxon>Vertebrata</taxon>
        <taxon>Euteleostomi</taxon>
        <taxon>Actinopterygii</taxon>
        <taxon>Neopterygii</taxon>
        <taxon>Teleostei</taxon>
        <taxon>Neoteleostei</taxon>
        <taxon>Acanthomorphata</taxon>
        <taxon>Ovalentaria</taxon>
        <taxon>Atherinomorphae</taxon>
        <taxon>Cyprinodontiformes</taxon>
        <taxon>Nothobranchiidae</taxon>
        <taxon>Nothobranchius</taxon>
    </lineage>
</organism>
<keyword evidence="4" id="KW-0812">Transmembrane</keyword>
<proteinExistence type="predicted"/>
<accession>A0A8C6M6T0</accession>
<name>A0A8C6M6T0_NOTFU</name>